<dbReference type="InterPro" id="IPR010695">
    <property type="entry name" value="FAIM1"/>
</dbReference>
<evidence type="ECO:0000313" key="1">
    <source>
        <dbReference type="EMBL" id="GAA3040032.1"/>
    </source>
</evidence>
<dbReference type="Proteomes" id="UP001499930">
    <property type="component" value="Unassembled WGS sequence"/>
</dbReference>
<evidence type="ECO:0000313" key="2">
    <source>
        <dbReference type="Proteomes" id="UP001499930"/>
    </source>
</evidence>
<dbReference type="RefSeq" id="WP_344907264.1">
    <property type="nucleotide sequence ID" value="NZ_BAAAWD010000030.1"/>
</dbReference>
<dbReference type="Pfam" id="PF06905">
    <property type="entry name" value="FAIM1"/>
    <property type="match status" value="1"/>
</dbReference>
<accession>A0ABP6LGY2</accession>
<dbReference type="InterPro" id="IPR038513">
    <property type="entry name" value="FAIM1_dom_sf"/>
</dbReference>
<dbReference type="EMBL" id="BAAAWD010000030">
    <property type="protein sequence ID" value="GAA3040032.1"/>
    <property type="molecule type" value="Genomic_DNA"/>
</dbReference>
<name>A0ABP6LGY2_9ACTN</name>
<keyword evidence="2" id="KW-1185">Reference proteome</keyword>
<proteinExistence type="predicted"/>
<gene>
    <name evidence="1" type="ORF">GCM10017559_80580</name>
</gene>
<sequence length="89" mass="9977">MSEASNVWRLDVDGQERDIEVEHSTMTGKIVVKLDGQVVEESRLLMSKKSLEFKVGEHVALVGVEYSYSGLAVRSTLHLDGRYVEPLND</sequence>
<organism evidence="1 2">
    <name type="scientific">Streptosporangium longisporum</name>
    <dbReference type="NCBI Taxonomy" id="46187"/>
    <lineage>
        <taxon>Bacteria</taxon>
        <taxon>Bacillati</taxon>
        <taxon>Actinomycetota</taxon>
        <taxon>Actinomycetes</taxon>
        <taxon>Streptosporangiales</taxon>
        <taxon>Streptosporangiaceae</taxon>
        <taxon>Streptosporangium</taxon>
    </lineage>
</organism>
<protein>
    <submittedName>
        <fullName evidence="1">Uncharacterized protein</fullName>
    </submittedName>
</protein>
<dbReference type="Gene3D" id="2.40.128.180">
    <property type="match status" value="1"/>
</dbReference>
<reference evidence="2" key="1">
    <citation type="journal article" date="2019" name="Int. J. Syst. Evol. Microbiol.">
        <title>The Global Catalogue of Microorganisms (GCM) 10K type strain sequencing project: providing services to taxonomists for standard genome sequencing and annotation.</title>
        <authorList>
            <consortium name="The Broad Institute Genomics Platform"/>
            <consortium name="The Broad Institute Genome Sequencing Center for Infectious Disease"/>
            <person name="Wu L."/>
            <person name="Ma J."/>
        </authorList>
    </citation>
    <scope>NUCLEOTIDE SEQUENCE [LARGE SCALE GENOMIC DNA]</scope>
    <source>
        <strain evidence="2">JCM 3106</strain>
    </source>
</reference>
<comment type="caution">
    <text evidence="1">The sequence shown here is derived from an EMBL/GenBank/DDBJ whole genome shotgun (WGS) entry which is preliminary data.</text>
</comment>